<evidence type="ECO:0000256" key="3">
    <source>
        <dbReference type="ARBA" id="ARBA00022692"/>
    </source>
</evidence>
<dbReference type="OrthoDB" id="6730379at2759"/>
<keyword evidence="4 7" id="KW-1133">Transmembrane helix</keyword>
<comment type="subcellular location">
    <subcellularLocation>
        <location evidence="1">Membrane</location>
        <topology evidence="1">Multi-pass membrane protein</topology>
    </subcellularLocation>
</comment>
<feature type="transmembrane region" description="Helical" evidence="7">
    <location>
        <begin position="398"/>
        <end position="419"/>
    </location>
</feature>
<dbReference type="PROSITE" id="PS50850">
    <property type="entry name" value="MFS"/>
    <property type="match status" value="1"/>
</dbReference>
<feature type="transmembrane region" description="Helical" evidence="7">
    <location>
        <begin position="309"/>
        <end position="330"/>
    </location>
</feature>
<dbReference type="InterPro" id="IPR011701">
    <property type="entry name" value="MFS"/>
</dbReference>
<name>A0A9P4Q9X0_9PEZI</name>
<feature type="domain" description="Major facilitator superfamily (MFS) profile" evidence="8">
    <location>
        <begin position="42"/>
        <end position="490"/>
    </location>
</feature>
<dbReference type="SUPFAM" id="SSF103473">
    <property type="entry name" value="MFS general substrate transporter"/>
    <property type="match status" value="1"/>
</dbReference>
<feature type="transmembrane region" description="Helical" evidence="7">
    <location>
        <begin position="42"/>
        <end position="65"/>
    </location>
</feature>
<organism evidence="9 10">
    <name type="scientific">Polychaeton citri CBS 116435</name>
    <dbReference type="NCBI Taxonomy" id="1314669"/>
    <lineage>
        <taxon>Eukaryota</taxon>
        <taxon>Fungi</taxon>
        <taxon>Dikarya</taxon>
        <taxon>Ascomycota</taxon>
        <taxon>Pezizomycotina</taxon>
        <taxon>Dothideomycetes</taxon>
        <taxon>Dothideomycetidae</taxon>
        <taxon>Capnodiales</taxon>
        <taxon>Capnodiaceae</taxon>
        <taxon>Polychaeton</taxon>
    </lineage>
</organism>
<keyword evidence="5 7" id="KW-0472">Membrane</keyword>
<dbReference type="FunFam" id="1.20.1250.20:FF:000064">
    <property type="entry name" value="MFS allantoate transporter"/>
    <property type="match status" value="1"/>
</dbReference>
<feature type="transmembrane region" description="Helical" evidence="7">
    <location>
        <begin position="431"/>
        <end position="451"/>
    </location>
</feature>
<sequence>MPEKQHGNERADAAMKAITGETIVELDQATNRRLVRTIDWHILPMLFLVYTLQFLDKLVLSYASIMGIKQDLHMTGTQYSLASSMFYFGYLVWEFPTGRLLQLLPLSKYTGFNIIAWGAVLACTAAARNYSAVLALRFLLGFFEASVTPAFALYTSQWYTKKEQGNRTGVWFSSNGFTQIAGGLLAYGMYRGVDKYGSAIPAWQILFLAIGLFTVVTGIFFIWYMPDNQFGARWLSEEDRILAVVRIRENQQGIGNTKFKWYQLREAFTDPLTWMFFFYSLVHSIPNGGLSGFFSQLIVSFGYTKEQSLLYGTPAGAIGAVALLLNGYLGDKLGSRIFVASFGAIIAIVGMVLIVALPLDNNGGRLAGYYICQTAPMGLVTLLSLISSNVAGYTKKTTVAAMYFVGYCVGNIIGPQTFVATDAPRYIPAEITIICCWGVTLMDLLLIYWYCKRQNNKKAAIRAQPDYIKAENQEFLDLTDRENPEFIYTT</sequence>
<feature type="transmembrane region" description="Helical" evidence="7">
    <location>
        <begin position="368"/>
        <end position="386"/>
    </location>
</feature>
<proteinExistence type="inferred from homology"/>
<dbReference type="Pfam" id="PF07690">
    <property type="entry name" value="MFS_1"/>
    <property type="match status" value="1"/>
</dbReference>
<feature type="transmembrane region" description="Helical" evidence="7">
    <location>
        <begin position="134"/>
        <end position="156"/>
    </location>
</feature>
<gene>
    <name evidence="9" type="ORF">K431DRAFT_319984</name>
</gene>
<dbReference type="PANTHER" id="PTHR43791:SF1">
    <property type="entry name" value="ALLANTOATE PERMEASE"/>
    <property type="match status" value="1"/>
</dbReference>
<protein>
    <submittedName>
        <fullName evidence="9">MFS transporter</fullName>
    </submittedName>
</protein>
<evidence type="ECO:0000256" key="6">
    <source>
        <dbReference type="ARBA" id="ARBA00037968"/>
    </source>
</evidence>
<comment type="similarity">
    <text evidence="6">Belongs to the major facilitator superfamily. Allantoate permease family.</text>
</comment>
<dbReference type="GO" id="GO:0022857">
    <property type="term" value="F:transmembrane transporter activity"/>
    <property type="evidence" value="ECO:0007669"/>
    <property type="project" value="InterPro"/>
</dbReference>
<dbReference type="Gene3D" id="1.20.1250.20">
    <property type="entry name" value="MFS general substrate transporter like domains"/>
    <property type="match status" value="2"/>
</dbReference>
<keyword evidence="2" id="KW-0813">Transport</keyword>
<feature type="transmembrane region" description="Helical" evidence="7">
    <location>
        <begin position="202"/>
        <end position="224"/>
    </location>
</feature>
<comment type="caution">
    <text evidence="9">The sequence shown here is derived from an EMBL/GenBank/DDBJ whole genome shotgun (WGS) entry which is preliminary data.</text>
</comment>
<keyword evidence="3 7" id="KW-0812">Transmembrane</keyword>
<evidence type="ECO:0000256" key="1">
    <source>
        <dbReference type="ARBA" id="ARBA00004141"/>
    </source>
</evidence>
<evidence type="ECO:0000313" key="10">
    <source>
        <dbReference type="Proteomes" id="UP000799441"/>
    </source>
</evidence>
<dbReference type="CDD" id="cd17327">
    <property type="entry name" value="MFS_FEN2_like"/>
    <property type="match status" value="1"/>
</dbReference>
<evidence type="ECO:0000256" key="7">
    <source>
        <dbReference type="SAM" id="Phobius"/>
    </source>
</evidence>
<feature type="transmembrane region" description="Helical" evidence="7">
    <location>
        <begin position="276"/>
        <end position="303"/>
    </location>
</feature>
<dbReference type="EMBL" id="MU003786">
    <property type="protein sequence ID" value="KAF2721898.1"/>
    <property type="molecule type" value="Genomic_DNA"/>
</dbReference>
<evidence type="ECO:0000256" key="4">
    <source>
        <dbReference type="ARBA" id="ARBA00022989"/>
    </source>
</evidence>
<keyword evidence="10" id="KW-1185">Reference proteome</keyword>
<dbReference type="PANTHER" id="PTHR43791">
    <property type="entry name" value="PERMEASE-RELATED"/>
    <property type="match status" value="1"/>
</dbReference>
<feature type="transmembrane region" description="Helical" evidence="7">
    <location>
        <begin position="168"/>
        <end position="190"/>
    </location>
</feature>
<feature type="transmembrane region" description="Helical" evidence="7">
    <location>
        <begin position="77"/>
        <end position="97"/>
    </location>
</feature>
<evidence type="ECO:0000313" key="9">
    <source>
        <dbReference type="EMBL" id="KAF2721898.1"/>
    </source>
</evidence>
<dbReference type="InterPro" id="IPR036259">
    <property type="entry name" value="MFS_trans_sf"/>
</dbReference>
<dbReference type="AlphaFoldDB" id="A0A9P4Q9X0"/>
<evidence type="ECO:0000256" key="5">
    <source>
        <dbReference type="ARBA" id="ARBA00023136"/>
    </source>
</evidence>
<feature type="transmembrane region" description="Helical" evidence="7">
    <location>
        <begin position="109"/>
        <end position="128"/>
    </location>
</feature>
<accession>A0A9P4Q9X0</accession>
<dbReference type="GO" id="GO:0016020">
    <property type="term" value="C:membrane"/>
    <property type="evidence" value="ECO:0007669"/>
    <property type="project" value="UniProtKB-SubCell"/>
</dbReference>
<dbReference type="Proteomes" id="UP000799441">
    <property type="component" value="Unassembled WGS sequence"/>
</dbReference>
<evidence type="ECO:0000256" key="2">
    <source>
        <dbReference type="ARBA" id="ARBA00022448"/>
    </source>
</evidence>
<evidence type="ECO:0000259" key="8">
    <source>
        <dbReference type="PROSITE" id="PS50850"/>
    </source>
</evidence>
<dbReference type="InterPro" id="IPR020846">
    <property type="entry name" value="MFS_dom"/>
</dbReference>
<reference evidence="9" key="1">
    <citation type="journal article" date="2020" name="Stud. Mycol.">
        <title>101 Dothideomycetes genomes: a test case for predicting lifestyles and emergence of pathogens.</title>
        <authorList>
            <person name="Haridas S."/>
            <person name="Albert R."/>
            <person name="Binder M."/>
            <person name="Bloem J."/>
            <person name="Labutti K."/>
            <person name="Salamov A."/>
            <person name="Andreopoulos B."/>
            <person name="Baker S."/>
            <person name="Barry K."/>
            <person name="Bills G."/>
            <person name="Bluhm B."/>
            <person name="Cannon C."/>
            <person name="Castanera R."/>
            <person name="Culley D."/>
            <person name="Daum C."/>
            <person name="Ezra D."/>
            <person name="Gonzalez J."/>
            <person name="Henrissat B."/>
            <person name="Kuo A."/>
            <person name="Liang C."/>
            <person name="Lipzen A."/>
            <person name="Lutzoni F."/>
            <person name="Magnuson J."/>
            <person name="Mondo S."/>
            <person name="Nolan M."/>
            <person name="Ohm R."/>
            <person name="Pangilinan J."/>
            <person name="Park H.-J."/>
            <person name="Ramirez L."/>
            <person name="Alfaro M."/>
            <person name="Sun H."/>
            <person name="Tritt A."/>
            <person name="Yoshinaga Y."/>
            <person name="Zwiers L.-H."/>
            <person name="Turgeon B."/>
            <person name="Goodwin S."/>
            <person name="Spatafora J."/>
            <person name="Crous P."/>
            <person name="Grigoriev I."/>
        </authorList>
    </citation>
    <scope>NUCLEOTIDE SEQUENCE</scope>
    <source>
        <strain evidence="9">CBS 116435</strain>
    </source>
</reference>
<feature type="transmembrane region" description="Helical" evidence="7">
    <location>
        <begin position="337"/>
        <end position="356"/>
    </location>
</feature>